<proteinExistence type="predicted"/>
<gene>
    <name evidence="1" type="ORF">GCM10007377_15230</name>
</gene>
<dbReference type="RefSeq" id="WP_229714839.1">
    <property type="nucleotide sequence ID" value="NZ_BMDH01000006.1"/>
</dbReference>
<organism evidence="1 2">
    <name type="scientific">Galliscardovia ingluviei</name>
    <dbReference type="NCBI Taxonomy" id="1769422"/>
    <lineage>
        <taxon>Bacteria</taxon>
        <taxon>Bacillati</taxon>
        <taxon>Actinomycetota</taxon>
        <taxon>Actinomycetes</taxon>
        <taxon>Bifidobacteriales</taxon>
        <taxon>Bifidobacteriaceae</taxon>
        <taxon>Galliscardovia</taxon>
    </lineage>
</organism>
<name>A0A8J3EZU7_9BIFI</name>
<accession>A0A8J3EZU7</accession>
<protein>
    <submittedName>
        <fullName evidence="1">Uncharacterized protein</fullName>
    </submittedName>
</protein>
<evidence type="ECO:0000313" key="1">
    <source>
        <dbReference type="EMBL" id="GGI15304.1"/>
    </source>
</evidence>
<evidence type="ECO:0000313" key="2">
    <source>
        <dbReference type="Proteomes" id="UP000619536"/>
    </source>
</evidence>
<dbReference type="Proteomes" id="UP000619536">
    <property type="component" value="Unassembled WGS sequence"/>
</dbReference>
<dbReference type="EMBL" id="BMDH01000006">
    <property type="protein sequence ID" value="GGI15304.1"/>
    <property type="molecule type" value="Genomic_DNA"/>
</dbReference>
<comment type="caution">
    <text evidence="1">The sequence shown here is derived from an EMBL/GenBank/DDBJ whole genome shotgun (WGS) entry which is preliminary data.</text>
</comment>
<dbReference type="AlphaFoldDB" id="A0A8J3EZU7"/>
<keyword evidence="2" id="KW-1185">Reference proteome</keyword>
<reference evidence="1" key="1">
    <citation type="journal article" date="2014" name="Int. J. Syst. Evol. Microbiol.">
        <title>Complete genome sequence of Corynebacterium casei LMG S-19264T (=DSM 44701T), isolated from a smear-ripened cheese.</title>
        <authorList>
            <consortium name="US DOE Joint Genome Institute (JGI-PGF)"/>
            <person name="Walter F."/>
            <person name="Albersmeier A."/>
            <person name="Kalinowski J."/>
            <person name="Ruckert C."/>
        </authorList>
    </citation>
    <scope>NUCLEOTIDE SEQUENCE</scope>
    <source>
        <strain evidence="1">CCM 8606</strain>
    </source>
</reference>
<reference evidence="1" key="2">
    <citation type="submission" date="2020-09" db="EMBL/GenBank/DDBJ databases">
        <authorList>
            <person name="Sun Q."/>
            <person name="Sedlacek I."/>
        </authorList>
    </citation>
    <scope>NUCLEOTIDE SEQUENCE</scope>
    <source>
        <strain evidence="1">CCM 8606</strain>
    </source>
</reference>
<sequence>MDIERFMRKHHVTDEMLDEMAAPFERGDFELSDGTMYSGSHLGAGAPKTPNAETIEAIDEVRRRKQDPSIGKTYDSVENMMKDLL</sequence>